<evidence type="ECO:0000313" key="2">
    <source>
        <dbReference type="Proteomes" id="UP000822476"/>
    </source>
</evidence>
<dbReference type="OrthoDB" id="275637at2759"/>
<name>A0A8S9Z596_9TREM</name>
<proteinExistence type="predicted"/>
<organism evidence="1 2">
    <name type="scientific">Paragonimus skrjabini miyazakii</name>
    <dbReference type="NCBI Taxonomy" id="59628"/>
    <lineage>
        <taxon>Eukaryota</taxon>
        <taxon>Metazoa</taxon>
        <taxon>Spiralia</taxon>
        <taxon>Lophotrochozoa</taxon>
        <taxon>Platyhelminthes</taxon>
        <taxon>Trematoda</taxon>
        <taxon>Digenea</taxon>
        <taxon>Plagiorchiida</taxon>
        <taxon>Troglotremata</taxon>
        <taxon>Troglotrematidae</taxon>
        <taxon>Paragonimus</taxon>
    </lineage>
</organism>
<dbReference type="Proteomes" id="UP000822476">
    <property type="component" value="Unassembled WGS sequence"/>
</dbReference>
<dbReference type="EMBL" id="JTDE01000643">
    <property type="protein sequence ID" value="KAF7260696.1"/>
    <property type="molecule type" value="Genomic_DNA"/>
</dbReference>
<sequence length="86" mass="9588">MVVVGPPGLFHHQLAFVKKSLVTLELLERIGDFGEDLIELRRMETAGNIACQLSRNRNTTYLPEGQHTLLNSPNVLPRVHVPQSSS</sequence>
<keyword evidence="2" id="KW-1185">Reference proteome</keyword>
<gene>
    <name evidence="1" type="ORF">EG68_02024</name>
</gene>
<dbReference type="AlphaFoldDB" id="A0A8S9Z596"/>
<reference evidence="1" key="1">
    <citation type="submission" date="2019-07" db="EMBL/GenBank/DDBJ databases">
        <title>Annotation for the trematode Paragonimus miyazaki's.</title>
        <authorList>
            <person name="Choi Y.-J."/>
        </authorList>
    </citation>
    <scope>NUCLEOTIDE SEQUENCE</scope>
    <source>
        <strain evidence="1">Japan</strain>
    </source>
</reference>
<accession>A0A8S9Z596</accession>
<comment type="caution">
    <text evidence="1">The sequence shown here is derived from an EMBL/GenBank/DDBJ whole genome shotgun (WGS) entry which is preliminary data.</text>
</comment>
<evidence type="ECO:0000313" key="1">
    <source>
        <dbReference type="EMBL" id="KAF7260696.1"/>
    </source>
</evidence>
<protein>
    <submittedName>
        <fullName evidence="1">Uncharacterized protein</fullName>
    </submittedName>
</protein>